<keyword evidence="5" id="KW-0418">Kinase</keyword>
<evidence type="ECO:0000256" key="7">
    <source>
        <dbReference type="ARBA" id="ARBA00023596"/>
    </source>
</evidence>
<dbReference type="Proteomes" id="UP000001357">
    <property type="component" value="Unassembled WGS sequence"/>
</dbReference>
<proteinExistence type="inferred from homology"/>
<dbReference type="PROSITE" id="PS00108">
    <property type="entry name" value="PROTEIN_KINASE_ST"/>
    <property type="match status" value="1"/>
</dbReference>
<gene>
    <name evidence="9" type="ORF">MONBRDRAFT_20788</name>
</gene>
<dbReference type="PANTHER" id="PTHR24058">
    <property type="entry name" value="DUAL SPECIFICITY PROTEIN KINASE"/>
    <property type="match status" value="1"/>
</dbReference>
<keyword evidence="10" id="KW-1185">Reference proteome</keyword>
<dbReference type="AlphaFoldDB" id="A9UXS0"/>
<dbReference type="InterPro" id="IPR008271">
    <property type="entry name" value="Ser/Thr_kinase_AS"/>
</dbReference>
<dbReference type="OMA" id="PEIIMGH"/>
<dbReference type="PANTHER" id="PTHR24058:SF103">
    <property type="entry name" value="SERINE_THREONINE-PROTEIN KINASE PRP4 HOMOLOG"/>
    <property type="match status" value="1"/>
</dbReference>
<dbReference type="InterPro" id="IPR044092">
    <property type="entry name" value="STKc_PRP4"/>
</dbReference>
<dbReference type="EC" id="2.7.11.1" evidence="1"/>
<name>A9UXS0_MONBE</name>
<dbReference type="FunFam" id="1.10.510.10:FF:000078">
    <property type="entry name" value="Serine/threonine-protein kinase PRP4 homolog"/>
    <property type="match status" value="1"/>
</dbReference>
<evidence type="ECO:0000313" key="10">
    <source>
        <dbReference type="Proteomes" id="UP000001357"/>
    </source>
</evidence>
<keyword evidence="4" id="KW-0547">Nucleotide-binding</keyword>
<evidence type="ECO:0000313" key="9">
    <source>
        <dbReference type="EMBL" id="EDQ89892.1"/>
    </source>
</evidence>
<dbReference type="GO" id="GO:0045292">
    <property type="term" value="P:mRNA cis splicing, via spliceosome"/>
    <property type="evidence" value="ECO:0007669"/>
    <property type="project" value="InterPro"/>
</dbReference>
<evidence type="ECO:0000256" key="2">
    <source>
        <dbReference type="ARBA" id="ARBA00022527"/>
    </source>
</evidence>
<dbReference type="PROSITE" id="PS50011">
    <property type="entry name" value="PROTEIN_KINASE_DOM"/>
    <property type="match status" value="1"/>
</dbReference>
<dbReference type="Gene3D" id="3.30.200.20">
    <property type="entry name" value="Phosphorylase Kinase, domain 1"/>
    <property type="match status" value="1"/>
</dbReference>
<accession>A9UXS0</accession>
<organism evidence="9 10">
    <name type="scientific">Monosiga brevicollis</name>
    <name type="common">Choanoflagellate</name>
    <dbReference type="NCBI Taxonomy" id="81824"/>
    <lineage>
        <taxon>Eukaryota</taxon>
        <taxon>Choanoflagellata</taxon>
        <taxon>Craspedida</taxon>
        <taxon>Salpingoecidae</taxon>
        <taxon>Monosiga</taxon>
    </lineage>
</organism>
<dbReference type="RefSeq" id="XP_001745314.1">
    <property type="nucleotide sequence ID" value="XM_001745262.1"/>
</dbReference>
<protein>
    <recommendedName>
        <fullName evidence="1">non-specific serine/threonine protein kinase</fullName>
        <ecNumber evidence="1">2.7.11.1</ecNumber>
    </recommendedName>
</protein>
<dbReference type="Pfam" id="PF00069">
    <property type="entry name" value="Pkinase"/>
    <property type="match status" value="1"/>
</dbReference>
<dbReference type="InParanoid" id="A9UXS0"/>
<dbReference type="InterPro" id="IPR011009">
    <property type="entry name" value="Kinase-like_dom_sf"/>
</dbReference>
<keyword evidence="6" id="KW-0067">ATP-binding</keyword>
<keyword evidence="2" id="KW-0723">Serine/threonine-protein kinase</keyword>
<dbReference type="KEGG" id="mbr:MONBRDRAFT_20788"/>
<evidence type="ECO:0000259" key="8">
    <source>
        <dbReference type="PROSITE" id="PS50011"/>
    </source>
</evidence>
<dbReference type="CDD" id="cd14135">
    <property type="entry name" value="STKc_PRP4"/>
    <property type="match status" value="1"/>
</dbReference>
<sequence>MSELLNDRYRVFGFTGQGVFSNVVRATDEQRPGHQVAIKILRNNEMMYKAGLKELEVLQKLNSLDPKRTHHCVRLLCDFKHRNHLCLVFENLSMNLREVQKKFGRNRGLSLRAVKSYAQQLLRSLRLMKKGLIIHADIKPDNMLVNDKYNVIKLCDFGSAFLTDEVEITPFLVSRFYRAPEIMMGHKYSHPLDMWALACTLFEAYSGRILFQGSTNNEMLKLIFELKGKPSHKWIGKGAFKDEHFTADYQFKFEEVDKVTKKEKVTLLPLTKPTRDLKSLLLRNHTLSEDEARHFESFANLLDRMLIVDPDKRITVKDALRHPFIAERME</sequence>
<dbReference type="GO" id="GO:0005524">
    <property type="term" value="F:ATP binding"/>
    <property type="evidence" value="ECO:0007669"/>
    <property type="project" value="UniProtKB-KW"/>
</dbReference>
<feature type="domain" description="Protein kinase" evidence="8">
    <location>
        <begin position="9"/>
        <end position="325"/>
    </location>
</feature>
<dbReference type="InterPro" id="IPR050494">
    <property type="entry name" value="Ser_Thr_dual-spec_kinase"/>
</dbReference>
<dbReference type="GeneID" id="5890465"/>
<dbReference type="GO" id="GO:0004674">
    <property type="term" value="F:protein serine/threonine kinase activity"/>
    <property type="evidence" value="ECO:0000318"/>
    <property type="project" value="GO_Central"/>
</dbReference>
<dbReference type="SMART" id="SM00220">
    <property type="entry name" value="S_TKc"/>
    <property type="match status" value="1"/>
</dbReference>
<dbReference type="InterPro" id="IPR000719">
    <property type="entry name" value="Prot_kinase_dom"/>
</dbReference>
<evidence type="ECO:0000256" key="5">
    <source>
        <dbReference type="ARBA" id="ARBA00022777"/>
    </source>
</evidence>
<dbReference type="SUPFAM" id="SSF56112">
    <property type="entry name" value="Protein kinase-like (PK-like)"/>
    <property type="match status" value="1"/>
</dbReference>
<dbReference type="Gene3D" id="1.10.510.10">
    <property type="entry name" value="Transferase(Phosphotransferase) domain 1"/>
    <property type="match status" value="1"/>
</dbReference>
<dbReference type="EMBL" id="CH991549">
    <property type="protein sequence ID" value="EDQ89892.1"/>
    <property type="molecule type" value="Genomic_DNA"/>
</dbReference>
<evidence type="ECO:0000256" key="6">
    <source>
        <dbReference type="ARBA" id="ARBA00022840"/>
    </source>
</evidence>
<dbReference type="STRING" id="81824.A9UXS0"/>
<evidence type="ECO:0000256" key="4">
    <source>
        <dbReference type="ARBA" id="ARBA00022741"/>
    </source>
</evidence>
<reference evidence="9 10" key="1">
    <citation type="journal article" date="2008" name="Nature">
        <title>The genome of the choanoflagellate Monosiga brevicollis and the origin of metazoans.</title>
        <authorList>
            <consortium name="JGI Sequencing"/>
            <person name="King N."/>
            <person name="Westbrook M.J."/>
            <person name="Young S.L."/>
            <person name="Kuo A."/>
            <person name="Abedin M."/>
            <person name="Chapman J."/>
            <person name="Fairclough S."/>
            <person name="Hellsten U."/>
            <person name="Isogai Y."/>
            <person name="Letunic I."/>
            <person name="Marr M."/>
            <person name="Pincus D."/>
            <person name="Putnam N."/>
            <person name="Rokas A."/>
            <person name="Wright K.J."/>
            <person name="Zuzow R."/>
            <person name="Dirks W."/>
            <person name="Good M."/>
            <person name="Goodstein D."/>
            <person name="Lemons D."/>
            <person name="Li W."/>
            <person name="Lyons J.B."/>
            <person name="Morris A."/>
            <person name="Nichols S."/>
            <person name="Richter D.J."/>
            <person name="Salamov A."/>
            <person name="Bork P."/>
            <person name="Lim W.A."/>
            <person name="Manning G."/>
            <person name="Miller W.T."/>
            <person name="McGinnis W."/>
            <person name="Shapiro H."/>
            <person name="Tjian R."/>
            <person name="Grigoriev I.V."/>
            <person name="Rokhsar D."/>
        </authorList>
    </citation>
    <scope>NUCLEOTIDE SEQUENCE [LARGE SCALE GENOMIC DNA]</scope>
    <source>
        <strain evidence="10">MX1 / ATCC 50154</strain>
    </source>
</reference>
<dbReference type="eggNOG" id="KOG0670">
    <property type="taxonomic scope" value="Eukaryota"/>
</dbReference>
<evidence type="ECO:0000256" key="3">
    <source>
        <dbReference type="ARBA" id="ARBA00022679"/>
    </source>
</evidence>
<keyword evidence="3" id="KW-0808">Transferase</keyword>
<evidence type="ECO:0000256" key="1">
    <source>
        <dbReference type="ARBA" id="ARBA00012513"/>
    </source>
</evidence>
<comment type="similarity">
    <text evidence="7">Belongs to the protein kinase superfamily. CMGC Ser/Thr protein kinase family.</text>
</comment>